<dbReference type="EMBL" id="VOBR01000041">
    <property type="protein sequence ID" value="TWP45451.1"/>
    <property type="molecule type" value="Genomic_DNA"/>
</dbReference>
<name>A0A563EH05_9PSEU</name>
<dbReference type="RefSeq" id="WP_146359919.1">
    <property type="nucleotide sequence ID" value="NZ_VOBR01000041.1"/>
</dbReference>
<gene>
    <name evidence="1" type="ORF">FKR81_39175</name>
</gene>
<comment type="caution">
    <text evidence="1">The sequence shown here is derived from an EMBL/GenBank/DDBJ whole genome shotgun (WGS) entry which is preliminary data.</text>
</comment>
<keyword evidence="2" id="KW-1185">Reference proteome</keyword>
<proteinExistence type="predicted"/>
<dbReference type="PANTHER" id="PTHR38847:SF1">
    <property type="entry name" value="PSEUDOURIDINE SYNTHASE RSUA_RLUA-LIKE DOMAIN-CONTAINING PROTEIN"/>
    <property type="match status" value="1"/>
</dbReference>
<dbReference type="Proteomes" id="UP000316639">
    <property type="component" value="Unassembled WGS sequence"/>
</dbReference>
<evidence type="ECO:0000313" key="1">
    <source>
        <dbReference type="EMBL" id="TWP45451.1"/>
    </source>
</evidence>
<organism evidence="1 2">
    <name type="scientific">Lentzea tibetensis</name>
    <dbReference type="NCBI Taxonomy" id="2591470"/>
    <lineage>
        <taxon>Bacteria</taxon>
        <taxon>Bacillati</taxon>
        <taxon>Actinomycetota</taxon>
        <taxon>Actinomycetes</taxon>
        <taxon>Pseudonocardiales</taxon>
        <taxon>Pseudonocardiaceae</taxon>
        <taxon>Lentzea</taxon>
    </lineage>
</organism>
<evidence type="ECO:0000313" key="2">
    <source>
        <dbReference type="Proteomes" id="UP000316639"/>
    </source>
</evidence>
<dbReference type="InterPro" id="IPR025649">
    <property type="entry name" value="DUF4360"/>
</dbReference>
<reference evidence="1 2" key="1">
    <citation type="submission" date="2019-07" db="EMBL/GenBank/DDBJ databases">
        <title>Lentzea xizangensis sp. nov., isolated from Qinghai-Tibetan Plateau Soils.</title>
        <authorList>
            <person name="Huang J."/>
        </authorList>
    </citation>
    <scope>NUCLEOTIDE SEQUENCE [LARGE SCALE GENOMIC DNA]</scope>
    <source>
        <strain evidence="1 2">FXJ1.1311</strain>
    </source>
</reference>
<dbReference type="AlphaFoldDB" id="A0A563EH05"/>
<accession>A0A563EH05</accession>
<protein>
    <submittedName>
        <fullName evidence="1">DUF4360 domain-containing protein</fullName>
    </submittedName>
</protein>
<dbReference type="Pfam" id="PF14273">
    <property type="entry name" value="DUF4360"/>
    <property type="match status" value="1"/>
</dbReference>
<dbReference type="PANTHER" id="PTHR38847">
    <property type="match status" value="1"/>
</dbReference>
<sequence length="204" mass="22300">MHAFAAAALVLAALAPTTDVDPPAEPVTAEIVNFLGRACPEGGLTISVAQDNRSFTLSSVGPGIVYAAAGARTTVRDWRKPCLIGLRIHPPDGYTYAVGSSSYRGFALLEKGASATLRTSFYFQGHATTHNRSFNFDGPRSDDWAREDHVGIDELVFHPCGEKRNFNLNVELRVARGTSDPDTTSYLFRDAGETTWDLHWRRCP</sequence>
<dbReference type="OrthoDB" id="482707at2"/>